<gene>
    <name evidence="1" type="ORF">ADIS_2113</name>
</gene>
<evidence type="ECO:0000313" key="2">
    <source>
        <dbReference type="Proteomes" id="UP000013909"/>
    </source>
</evidence>
<dbReference type="Proteomes" id="UP000013909">
    <property type="component" value="Unassembled WGS sequence"/>
</dbReference>
<evidence type="ECO:0000313" key="1">
    <source>
        <dbReference type="EMBL" id="EON77399.1"/>
    </source>
</evidence>
<keyword evidence="2" id="KW-1185">Reference proteome</keyword>
<comment type="caution">
    <text evidence="1">The sequence shown here is derived from an EMBL/GenBank/DDBJ whole genome shotgun (WGS) entry which is preliminary data.</text>
</comment>
<dbReference type="EMBL" id="AQHR01000057">
    <property type="protein sequence ID" value="EON77399.1"/>
    <property type="molecule type" value="Genomic_DNA"/>
</dbReference>
<accession>R7ZTS2</accession>
<organism evidence="1 2">
    <name type="scientific">Lunatimonas lonarensis</name>
    <dbReference type="NCBI Taxonomy" id="1232681"/>
    <lineage>
        <taxon>Bacteria</taxon>
        <taxon>Pseudomonadati</taxon>
        <taxon>Bacteroidota</taxon>
        <taxon>Cytophagia</taxon>
        <taxon>Cytophagales</taxon>
        <taxon>Cyclobacteriaceae</taxon>
    </lineage>
</organism>
<protein>
    <submittedName>
        <fullName evidence="1">Uncharacterized protein</fullName>
    </submittedName>
</protein>
<reference evidence="1 2" key="1">
    <citation type="submission" date="2013-02" db="EMBL/GenBank/DDBJ databases">
        <title>A novel strain isolated from Lonar lake, Maharashtra, India.</title>
        <authorList>
            <person name="Singh A."/>
        </authorList>
    </citation>
    <scope>NUCLEOTIDE SEQUENCE [LARGE SCALE GENOMIC DNA]</scope>
    <source>
        <strain evidence="1 2">AK24</strain>
    </source>
</reference>
<proteinExistence type="predicted"/>
<dbReference type="STRING" id="1232681.ADIS_2113"/>
<dbReference type="AlphaFoldDB" id="R7ZTS2"/>
<name>R7ZTS2_9BACT</name>
<sequence>MGLDTMKFSTFLSEHFRIGVSHLAFLVITTPTYQMKSDFSVAMITNPAGMIDIVTTGFNPWLEDEVP</sequence>